<accession>A0A1H4JQ63</accession>
<gene>
    <name evidence="1" type="ORF">SAMN05216452_1582</name>
</gene>
<name>A0A1H4JQ63_9HYPH</name>
<dbReference type="RefSeq" id="WP_007008943.1">
    <property type="nucleotide sequence ID" value="NZ_FNSL01000001.1"/>
</dbReference>
<evidence type="ECO:0000313" key="2">
    <source>
        <dbReference type="Proteomes" id="UP000199064"/>
    </source>
</evidence>
<dbReference type="EMBL" id="FNSL01000001">
    <property type="protein sequence ID" value="SEB48393.1"/>
    <property type="molecule type" value="Genomic_DNA"/>
</dbReference>
<proteinExistence type="predicted"/>
<organism evidence="1 2">
    <name type="scientific">Nitratireductor aquibiodomus</name>
    <dbReference type="NCBI Taxonomy" id="204799"/>
    <lineage>
        <taxon>Bacteria</taxon>
        <taxon>Pseudomonadati</taxon>
        <taxon>Pseudomonadota</taxon>
        <taxon>Alphaproteobacteria</taxon>
        <taxon>Hyphomicrobiales</taxon>
        <taxon>Phyllobacteriaceae</taxon>
        <taxon>Nitratireductor</taxon>
    </lineage>
</organism>
<keyword evidence="2" id="KW-1185">Reference proteome</keyword>
<reference evidence="2" key="1">
    <citation type="submission" date="2016-10" db="EMBL/GenBank/DDBJ databases">
        <authorList>
            <person name="Varghese N."/>
            <person name="Submissions S."/>
        </authorList>
    </citation>
    <scope>NUCLEOTIDE SEQUENCE [LARGE SCALE GENOMIC DNA]</scope>
    <source>
        <strain evidence="2">ES.061</strain>
    </source>
</reference>
<protein>
    <submittedName>
        <fullName evidence="1">Uncharacterized protein</fullName>
    </submittedName>
</protein>
<sequence>MAFDTTSARQLRAGSIRAQQRAFMEWVVSLPPDADIEYAAQCQLAEIDRRLPGHPQVQYLRLLLTAFAGSETTH</sequence>
<evidence type="ECO:0000313" key="1">
    <source>
        <dbReference type="EMBL" id="SEB48393.1"/>
    </source>
</evidence>
<dbReference type="Proteomes" id="UP000199064">
    <property type="component" value="Unassembled WGS sequence"/>
</dbReference>
<dbReference type="AlphaFoldDB" id="A0A1H4JQ63"/>